<dbReference type="AlphaFoldDB" id="A0A419V3U1"/>
<dbReference type="EMBL" id="RAPK01000009">
    <property type="protein sequence ID" value="RKD73187.1"/>
    <property type="molecule type" value="Genomic_DNA"/>
</dbReference>
<sequence>MMKIKVKQEALKLFADKGYDGMSLSALAEELGMKKPSLYNHIESKESLFLEIVDEVFRSYVEYVKESILLKSESNVEYRLKEVLTSTARFLSSKDKGMLYMRVLMFPPRNLQQSILGKFSAYEGETDSMLAALIKEGIAKQEIEPGDTTVYLQAFYVILDGISTEMHIYDAAAVEKKTEAAWFVFWKGIRGRGQVEE</sequence>
<evidence type="ECO:0000313" key="7">
    <source>
        <dbReference type="Proteomes" id="UP000285120"/>
    </source>
</evidence>
<dbReference type="Gene3D" id="1.10.357.10">
    <property type="entry name" value="Tetracycline Repressor, domain 2"/>
    <property type="match status" value="1"/>
</dbReference>
<evidence type="ECO:0000256" key="1">
    <source>
        <dbReference type="ARBA" id="ARBA00023015"/>
    </source>
</evidence>
<dbReference type="InterPro" id="IPR036271">
    <property type="entry name" value="Tet_transcr_reg_TetR-rel_C_sf"/>
</dbReference>
<dbReference type="Proteomes" id="UP000285120">
    <property type="component" value="Unassembled WGS sequence"/>
</dbReference>
<evidence type="ECO:0000256" key="4">
    <source>
        <dbReference type="PROSITE-ProRule" id="PRU00335"/>
    </source>
</evidence>
<dbReference type="PROSITE" id="PS50977">
    <property type="entry name" value="HTH_TETR_2"/>
    <property type="match status" value="1"/>
</dbReference>
<feature type="domain" description="HTH tetR-type" evidence="5">
    <location>
        <begin position="1"/>
        <end position="60"/>
    </location>
</feature>
<dbReference type="Gene3D" id="1.10.10.60">
    <property type="entry name" value="Homeodomain-like"/>
    <property type="match status" value="1"/>
</dbReference>
<dbReference type="Pfam" id="PF00440">
    <property type="entry name" value="TetR_N"/>
    <property type="match status" value="1"/>
</dbReference>
<evidence type="ECO:0000256" key="3">
    <source>
        <dbReference type="ARBA" id="ARBA00023163"/>
    </source>
</evidence>
<dbReference type="SUPFAM" id="SSF48498">
    <property type="entry name" value="Tetracyclin repressor-like, C-terminal domain"/>
    <property type="match status" value="1"/>
</dbReference>
<dbReference type="InterPro" id="IPR001647">
    <property type="entry name" value="HTH_TetR"/>
</dbReference>
<protein>
    <submittedName>
        <fullName evidence="6">TetR family transcriptional regulator</fullName>
    </submittedName>
</protein>
<evidence type="ECO:0000313" key="6">
    <source>
        <dbReference type="EMBL" id="RKD73187.1"/>
    </source>
</evidence>
<keyword evidence="7" id="KW-1185">Reference proteome</keyword>
<dbReference type="RefSeq" id="WP_120193560.1">
    <property type="nucleotide sequence ID" value="NZ_RAPK01000009.1"/>
</dbReference>
<name>A0A419V3U1_9BACL</name>
<dbReference type="GO" id="GO:0003677">
    <property type="term" value="F:DNA binding"/>
    <property type="evidence" value="ECO:0007669"/>
    <property type="project" value="UniProtKB-UniRule"/>
</dbReference>
<dbReference type="PANTHER" id="PTHR47506">
    <property type="entry name" value="TRANSCRIPTIONAL REGULATORY PROTEIN"/>
    <property type="match status" value="1"/>
</dbReference>
<dbReference type="OrthoDB" id="509229at2"/>
<keyword evidence="3" id="KW-0804">Transcription</keyword>
<gene>
    <name evidence="6" type="ORF">ATL39_2393</name>
</gene>
<comment type="caution">
    <text evidence="6">The sequence shown here is derived from an EMBL/GenBank/DDBJ whole genome shotgun (WGS) entry which is preliminary data.</text>
</comment>
<reference evidence="6 7" key="1">
    <citation type="submission" date="2018-09" db="EMBL/GenBank/DDBJ databases">
        <title>Genomic Encyclopedia of Archaeal and Bacterial Type Strains, Phase II (KMG-II): from individual species to whole genera.</title>
        <authorList>
            <person name="Goeker M."/>
        </authorList>
    </citation>
    <scope>NUCLEOTIDE SEQUENCE [LARGE SCALE GENOMIC DNA]</scope>
    <source>
        <strain evidence="6 7">DSM 17008</strain>
    </source>
</reference>
<evidence type="ECO:0000256" key="2">
    <source>
        <dbReference type="ARBA" id="ARBA00023125"/>
    </source>
</evidence>
<dbReference type="SUPFAM" id="SSF46689">
    <property type="entry name" value="Homeodomain-like"/>
    <property type="match status" value="1"/>
</dbReference>
<feature type="DNA-binding region" description="H-T-H motif" evidence="4">
    <location>
        <begin position="23"/>
        <end position="42"/>
    </location>
</feature>
<organism evidence="6 7">
    <name type="scientific">Sinobaca qinghaiensis</name>
    <dbReference type="NCBI Taxonomy" id="342944"/>
    <lineage>
        <taxon>Bacteria</taxon>
        <taxon>Bacillati</taxon>
        <taxon>Bacillota</taxon>
        <taxon>Bacilli</taxon>
        <taxon>Bacillales</taxon>
        <taxon>Sporolactobacillaceae</taxon>
        <taxon>Sinobaca</taxon>
    </lineage>
</organism>
<evidence type="ECO:0000259" key="5">
    <source>
        <dbReference type="PROSITE" id="PS50977"/>
    </source>
</evidence>
<dbReference type="InterPro" id="IPR009057">
    <property type="entry name" value="Homeodomain-like_sf"/>
</dbReference>
<keyword evidence="2 4" id="KW-0238">DNA-binding</keyword>
<keyword evidence="1" id="KW-0805">Transcription regulation</keyword>
<dbReference type="PANTHER" id="PTHR47506:SF6">
    <property type="entry name" value="HTH-TYPE TRANSCRIPTIONAL REPRESSOR NEMR"/>
    <property type="match status" value="1"/>
</dbReference>
<accession>A0A419V3U1</accession>
<proteinExistence type="predicted"/>
<dbReference type="PRINTS" id="PR00455">
    <property type="entry name" value="HTHTETR"/>
</dbReference>